<dbReference type="EMBL" id="CAJOBR010095003">
    <property type="protein sequence ID" value="CAF5146113.1"/>
    <property type="molecule type" value="Genomic_DNA"/>
</dbReference>
<dbReference type="InterPro" id="IPR020845">
    <property type="entry name" value="AMP-binding_CS"/>
</dbReference>
<name>A0A822G7U0_9BILA</name>
<proteinExistence type="predicted"/>
<evidence type="ECO:0000313" key="3">
    <source>
        <dbReference type="Proteomes" id="UP000663848"/>
    </source>
</evidence>
<dbReference type="PROSITE" id="PS00455">
    <property type="entry name" value="AMP_BINDING"/>
    <property type="match status" value="1"/>
</dbReference>
<sequence>DIRERPIVDPDSIASLILTSGTTGEPKLAMISHENLLAAVKANLIRLDRQNMKRPITN</sequence>
<feature type="non-terminal residue" evidence="2">
    <location>
        <position position="58"/>
    </location>
</feature>
<comment type="caution">
    <text evidence="2">The sequence shown here is derived from an EMBL/GenBank/DDBJ whole genome shotgun (WGS) entry which is preliminary data.</text>
</comment>
<dbReference type="Pfam" id="PF00501">
    <property type="entry name" value="AMP-binding"/>
    <property type="match status" value="1"/>
</dbReference>
<reference evidence="2" key="1">
    <citation type="submission" date="2021-02" db="EMBL/GenBank/DDBJ databases">
        <authorList>
            <person name="Nowell W R."/>
        </authorList>
    </citation>
    <scope>NUCLEOTIDE SEQUENCE</scope>
</reference>
<dbReference type="Gene3D" id="3.40.50.12780">
    <property type="entry name" value="N-terminal domain of ligase-like"/>
    <property type="match status" value="1"/>
</dbReference>
<protein>
    <recommendedName>
        <fullName evidence="1">AMP-dependent synthetase/ligase domain-containing protein</fullName>
    </recommendedName>
</protein>
<evidence type="ECO:0000259" key="1">
    <source>
        <dbReference type="Pfam" id="PF00501"/>
    </source>
</evidence>
<dbReference type="InterPro" id="IPR000873">
    <property type="entry name" value="AMP-dep_synth/lig_dom"/>
</dbReference>
<gene>
    <name evidence="2" type="ORF">QYT958_LOCUS48161</name>
</gene>
<dbReference type="Proteomes" id="UP000663848">
    <property type="component" value="Unassembled WGS sequence"/>
</dbReference>
<dbReference type="SUPFAM" id="SSF56801">
    <property type="entry name" value="Acetyl-CoA synthetase-like"/>
    <property type="match status" value="1"/>
</dbReference>
<feature type="non-terminal residue" evidence="2">
    <location>
        <position position="1"/>
    </location>
</feature>
<accession>A0A822G7U0</accession>
<evidence type="ECO:0000313" key="2">
    <source>
        <dbReference type="EMBL" id="CAF5146113.1"/>
    </source>
</evidence>
<organism evidence="2 3">
    <name type="scientific">Rotaria socialis</name>
    <dbReference type="NCBI Taxonomy" id="392032"/>
    <lineage>
        <taxon>Eukaryota</taxon>
        <taxon>Metazoa</taxon>
        <taxon>Spiralia</taxon>
        <taxon>Gnathifera</taxon>
        <taxon>Rotifera</taxon>
        <taxon>Eurotatoria</taxon>
        <taxon>Bdelloidea</taxon>
        <taxon>Philodinida</taxon>
        <taxon>Philodinidae</taxon>
        <taxon>Rotaria</taxon>
    </lineage>
</organism>
<feature type="domain" description="AMP-dependent synthetase/ligase" evidence="1">
    <location>
        <begin position="5"/>
        <end position="43"/>
    </location>
</feature>
<dbReference type="AlphaFoldDB" id="A0A822G7U0"/>
<dbReference type="InterPro" id="IPR042099">
    <property type="entry name" value="ANL_N_sf"/>
</dbReference>